<evidence type="ECO:0000313" key="5">
    <source>
        <dbReference type="EMBL" id="ORA70218.1"/>
    </source>
</evidence>
<dbReference type="InterPro" id="IPR001126">
    <property type="entry name" value="UmuC"/>
</dbReference>
<sequence>MSTRVLALWCMDWPAVAAAAAADLPGTAPVAITCANRVIACSAAARAAGVRRGLRRREAQARCPAVHIAAADTARDARYFEAVAATVADLVPRAEVLRPGLLVVSARGAARYFGSEAAAGERLVDAVAAAGAECQIGVADRLPTAVLAARAGVAVEPGGDAAFLAGRSIRELAVEPSLCDPTRSDLVDLLWRMGIRSIGQFAALSRAEVATRFGTDAVIAHRMAAAEPARPPSGTDPPAELTVELSCDPPIDRVDAAAFAGRSLAAALHRGLQDAGVGCTRLAIHAATADGAELVRVWRCAEPLTADATADRVRWQLDGWLTRRVRRAALFREHEARRRLDRRVRRAAERPAGPITVLRLEPVEVISAAALQLPLWGGGGEADRARARRALVRVQGLLGPEAVQIPVPSGGRGPAERIVLTPLGDEPVVRDDPAQPWPGRLPEPAPAVLLDDPVDLLAADGEPVHVTGRGLFSATPARLAGRYAGALDWWAGPWLVDERWWDPQAGSPGRTARAQVLLAGEPQAPGAALLLCYRRRRWYLEGSYE</sequence>
<dbReference type="InterPro" id="IPR050356">
    <property type="entry name" value="SulA_CellDiv_inhibitor"/>
</dbReference>
<comment type="caution">
    <text evidence="5">The sequence shown here is derived from an EMBL/GenBank/DDBJ whole genome shotgun (WGS) entry which is preliminary data.</text>
</comment>
<feature type="domain" description="UmuC" evidence="4">
    <location>
        <begin position="24"/>
        <end position="148"/>
    </location>
</feature>
<evidence type="ECO:0000256" key="2">
    <source>
        <dbReference type="ARBA" id="ARBA00022763"/>
    </source>
</evidence>
<dbReference type="SUPFAM" id="SSF56672">
    <property type="entry name" value="DNA/RNA polymerases"/>
    <property type="match status" value="1"/>
</dbReference>
<dbReference type="OrthoDB" id="5244088at2"/>
<dbReference type="EMBL" id="MVHS01000024">
    <property type="protein sequence ID" value="ORA70218.1"/>
    <property type="molecule type" value="Genomic_DNA"/>
</dbReference>
<dbReference type="Gene3D" id="3.40.1170.60">
    <property type="match status" value="1"/>
</dbReference>
<dbReference type="STRING" id="444597.BST26_11680"/>
<gene>
    <name evidence="5" type="ORF">BST26_11680</name>
</gene>
<keyword evidence="6" id="KW-1185">Reference proteome</keyword>
<protein>
    <submittedName>
        <fullName evidence="5">DNA polymerase</fullName>
    </submittedName>
</protein>
<dbReference type="RefSeq" id="WP_083031146.1">
    <property type="nucleotide sequence ID" value="NZ_AP022618.1"/>
</dbReference>
<evidence type="ECO:0000313" key="6">
    <source>
        <dbReference type="Proteomes" id="UP000192801"/>
    </source>
</evidence>
<dbReference type="InterPro" id="IPR043502">
    <property type="entry name" value="DNA/RNA_pol_sf"/>
</dbReference>
<dbReference type="CDD" id="cd03468">
    <property type="entry name" value="PolY_like"/>
    <property type="match status" value="1"/>
</dbReference>
<evidence type="ECO:0000256" key="1">
    <source>
        <dbReference type="ARBA" id="ARBA00010945"/>
    </source>
</evidence>
<accession>A0A1X0DD01</accession>
<dbReference type="PANTHER" id="PTHR35369:SF2">
    <property type="entry name" value="BLR3025 PROTEIN"/>
    <property type="match status" value="1"/>
</dbReference>
<comment type="similarity">
    <text evidence="1">Belongs to the DNA polymerase type-Y family.</text>
</comment>
<dbReference type="Pfam" id="PF00817">
    <property type="entry name" value="IMS"/>
    <property type="match status" value="1"/>
</dbReference>
<organism evidence="5 6">
    <name type="scientific">Mycolicibacterium insubricum</name>
    <dbReference type="NCBI Taxonomy" id="444597"/>
    <lineage>
        <taxon>Bacteria</taxon>
        <taxon>Bacillati</taxon>
        <taxon>Actinomycetota</taxon>
        <taxon>Actinomycetes</taxon>
        <taxon>Mycobacteriales</taxon>
        <taxon>Mycobacteriaceae</taxon>
        <taxon>Mycolicibacterium</taxon>
    </lineage>
</organism>
<dbReference type="Proteomes" id="UP000192801">
    <property type="component" value="Unassembled WGS sequence"/>
</dbReference>
<comment type="function">
    <text evidence="3">Poorly processive, error-prone DNA polymerase involved in untargeted mutagenesis. Copies undamaged DNA at stalled replication forks, which arise in vivo from mismatched or misaligned primer ends. These misaligned primers can be extended by PolIV. Exhibits no 3'-5' exonuclease (proofreading) activity. May be involved in translesional synthesis, in conjunction with the beta clamp from PolIII.</text>
</comment>
<dbReference type="PANTHER" id="PTHR35369">
    <property type="entry name" value="BLR3025 PROTEIN-RELATED"/>
    <property type="match status" value="1"/>
</dbReference>
<evidence type="ECO:0000259" key="4">
    <source>
        <dbReference type="Pfam" id="PF00817"/>
    </source>
</evidence>
<dbReference type="AlphaFoldDB" id="A0A1X0DD01"/>
<evidence type="ECO:0000256" key="3">
    <source>
        <dbReference type="ARBA" id="ARBA00025589"/>
    </source>
</evidence>
<dbReference type="InterPro" id="IPR043128">
    <property type="entry name" value="Rev_trsase/Diguanyl_cyclase"/>
</dbReference>
<name>A0A1X0DD01_9MYCO</name>
<keyword evidence="2" id="KW-0227">DNA damage</keyword>
<dbReference type="GO" id="GO:0006281">
    <property type="term" value="P:DNA repair"/>
    <property type="evidence" value="ECO:0007669"/>
    <property type="project" value="InterPro"/>
</dbReference>
<proteinExistence type="inferred from homology"/>
<reference evidence="5 6" key="1">
    <citation type="submission" date="2016-12" db="EMBL/GenBank/DDBJ databases">
        <title>The new phylogeny of genus Mycobacterium.</title>
        <authorList>
            <person name="Tortoli E."/>
            <person name="Trovato A."/>
            <person name="Cirillo D.M."/>
        </authorList>
    </citation>
    <scope>NUCLEOTIDE SEQUENCE [LARGE SCALE GENOMIC DNA]</scope>
    <source>
        <strain evidence="5 6">DSM 45130</strain>
    </source>
</reference>
<dbReference type="Gene3D" id="3.30.70.270">
    <property type="match status" value="1"/>
</dbReference>